<dbReference type="InParanoid" id="B8BZ71"/>
<name>B8BZ71_THAPS</name>
<dbReference type="CDD" id="cd04301">
    <property type="entry name" value="NAT_SF"/>
    <property type="match status" value="1"/>
</dbReference>
<evidence type="ECO:0000313" key="2">
    <source>
        <dbReference type="Proteomes" id="UP000001449"/>
    </source>
</evidence>
<reference evidence="1 2" key="2">
    <citation type="journal article" date="2008" name="Nature">
        <title>The Phaeodactylum genome reveals the evolutionary history of diatom genomes.</title>
        <authorList>
            <person name="Bowler C."/>
            <person name="Allen A.E."/>
            <person name="Badger J.H."/>
            <person name="Grimwood J."/>
            <person name="Jabbari K."/>
            <person name="Kuo A."/>
            <person name="Maheswari U."/>
            <person name="Martens C."/>
            <person name="Maumus F."/>
            <person name="Otillar R.P."/>
            <person name="Rayko E."/>
            <person name="Salamov A."/>
            <person name="Vandepoele K."/>
            <person name="Beszteri B."/>
            <person name="Gruber A."/>
            <person name="Heijde M."/>
            <person name="Katinka M."/>
            <person name="Mock T."/>
            <person name="Valentin K."/>
            <person name="Verret F."/>
            <person name="Berges J.A."/>
            <person name="Brownlee C."/>
            <person name="Cadoret J.P."/>
            <person name="Chiovitti A."/>
            <person name="Choi C.J."/>
            <person name="Coesel S."/>
            <person name="De Martino A."/>
            <person name="Detter J.C."/>
            <person name="Durkin C."/>
            <person name="Falciatore A."/>
            <person name="Fournet J."/>
            <person name="Haruta M."/>
            <person name="Huysman M.J."/>
            <person name="Jenkins B.D."/>
            <person name="Jiroutova K."/>
            <person name="Jorgensen R.E."/>
            <person name="Joubert Y."/>
            <person name="Kaplan A."/>
            <person name="Kroger N."/>
            <person name="Kroth P.G."/>
            <person name="La Roche J."/>
            <person name="Lindquist E."/>
            <person name="Lommer M."/>
            <person name="Martin-Jezequel V."/>
            <person name="Lopez P.J."/>
            <person name="Lucas S."/>
            <person name="Mangogna M."/>
            <person name="McGinnis K."/>
            <person name="Medlin L.K."/>
            <person name="Montsant A."/>
            <person name="Oudot-Le Secq M.P."/>
            <person name="Napoli C."/>
            <person name="Obornik M."/>
            <person name="Parker M.S."/>
            <person name="Petit J.L."/>
            <person name="Porcel B.M."/>
            <person name="Poulsen N."/>
            <person name="Robison M."/>
            <person name="Rychlewski L."/>
            <person name="Rynearson T.A."/>
            <person name="Schmutz J."/>
            <person name="Shapiro H."/>
            <person name="Siaut M."/>
            <person name="Stanley M."/>
            <person name="Sussman M.R."/>
            <person name="Taylor A.R."/>
            <person name="Vardi A."/>
            <person name="von Dassow P."/>
            <person name="Vyverman W."/>
            <person name="Willis A."/>
            <person name="Wyrwicz L.S."/>
            <person name="Rokhsar D.S."/>
            <person name="Weissenbach J."/>
            <person name="Armbrust E.V."/>
            <person name="Green B.R."/>
            <person name="Van de Peer Y."/>
            <person name="Grigoriev I.V."/>
        </authorList>
    </citation>
    <scope>NUCLEOTIDE SEQUENCE [LARGE SCALE GENOMIC DNA]</scope>
    <source>
        <strain evidence="1 2">CCMP1335</strain>
    </source>
</reference>
<accession>B8BZ71</accession>
<keyword evidence="2" id="KW-1185">Reference proteome</keyword>
<gene>
    <name evidence="1" type="ORF">THAPSDRAFT_4408</name>
</gene>
<dbReference type="KEGG" id="tps:THAPSDRAFT_4408"/>
<organism evidence="1 2">
    <name type="scientific">Thalassiosira pseudonana</name>
    <name type="common">Marine diatom</name>
    <name type="synonym">Cyclotella nana</name>
    <dbReference type="NCBI Taxonomy" id="35128"/>
    <lineage>
        <taxon>Eukaryota</taxon>
        <taxon>Sar</taxon>
        <taxon>Stramenopiles</taxon>
        <taxon>Ochrophyta</taxon>
        <taxon>Bacillariophyta</taxon>
        <taxon>Coscinodiscophyceae</taxon>
        <taxon>Thalassiosirophycidae</taxon>
        <taxon>Thalassiosirales</taxon>
        <taxon>Thalassiosiraceae</taxon>
        <taxon>Thalassiosira</taxon>
    </lineage>
</organism>
<dbReference type="PaxDb" id="35128-Thaps4408"/>
<sequence>MVCAFPLEDERDDLEDWFQCFRMQMNLRQMQKKADEQTMDLVVMILDEEDDEAAVDAFEHSKNGRRRYLSQSSMFGGLYTPTSSSDETSTKQSTPEKPIIIGGAAVEYYQESRVGLLSYVVLHSDFRGRGLAKYLHEEALSRLEILANTYGTPLPSTPLMQAVFAETNTAAAGDVTPEQSLLRHKSLYNLGYRLVNFPYAQPPLSTEDVDASFDELVLLVYFPFTSDSLPLSNEEQQSTVYDDTTTVQTMKRFCSWYKSQSKDNNNRDTVQMDVSIPFDYVEDFYNSVFGYENGNNFEEDVVESIPDYHTAKYYQLAHWFTRVLKGSSSDGLADVSLNGPPWEDCKDALRLELKGWQHAND</sequence>
<dbReference type="RefSeq" id="XP_002289296.1">
    <property type="nucleotide sequence ID" value="XM_002289260.1"/>
</dbReference>
<dbReference type="SUPFAM" id="SSF55729">
    <property type="entry name" value="Acyl-CoA N-acyltransferases (Nat)"/>
    <property type="match status" value="1"/>
</dbReference>
<dbReference type="EMBL" id="CM000641">
    <property type="protein sequence ID" value="EED92833.1"/>
    <property type="molecule type" value="Genomic_DNA"/>
</dbReference>
<dbReference type="GeneID" id="7453353"/>
<dbReference type="Proteomes" id="UP000001449">
    <property type="component" value="Chromosome 4"/>
</dbReference>
<evidence type="ECO:0000313" key="1">
    <source>
        <dbReference type="EMBL" id="EED92833.1"/>
    </source>
</evidence>
<dbReference type="AlphaFoldDB" id="B8BZ71"/>
<dbReference type="HOGENOM" id="CLU_768340_0_0_1"/>
<proteinExistence type="predicted"/>
<dbReference type="eggNOG" id="ENOG502SD4M">
    <property type="taxonomic scope" value="Eukaryota"/>
</dbReference>
<dbReference type="InterPro" id="IPR016181">
    <property type="entry name" value="Acyl_CoA_acyltransferase"/>
</dbReference>
<protein>
    <submittedName>
        <fullName evidence="1">Uncharacterized protein</fullName>
    </submittedName>
</protein>
<reference evidence="1 2" key="1">
    <citation type="journal article" date="2004" name="Science">
        <title>The genome of the diatom Thalassiosira pseudonana: ecology, evolution, and metabolism.</title>
        <authorList>
            <person name="Armbrust E.V."/>
            <person name="Berges J.A."/>
            <person name="Bowler C."/>
            <person name="Green B.R."/>
            <person name="Martinez D."/>
            <person name="Putnam N.H."/>
            <person name="Zhou S."/>
            <person name="Allen A.E."/>
            <person name="Apt K.E."/>
            <person name="Bechner M."/>
            <person name="Brzezinski M.A."/>
            <person name="Chaal B.K."/>
            <person name="Chiovitti A."/>
            <person name="Davis A.K."/>
            <person name="Demarest M.S."/>
            <person name="Detter J.C."/>
            <person name="Glavina T."/>
            <person name="Goodstein D."/>
            <person name="Hadi M.Z."/>
            <person name="Hellsten U."/>
            <person name="Hildebrand M."/>
            <person name="Jenkins B.D."/>
            <person name="Jurka J."/>
            <person name="Kapitonov V.V."/>
            <person name="Kroger N."/>
            <person name="Lau W.W."/>
            <person name="Lane T.W."/>
            <person name="Larimer F.W."/>
            <person name="Lippmeier J.C."/>
            <person name="Lucas S."/>
            <person name="Medina M."/>
            <person name="Montsant A."/>
            <person name="Obornik M."/>
            <person name="Parker M.S."/>
            <person name="Palenik B."/>
            <person name="Pazour G.J."/>
            <person name="Richardson P.M."/>
            <person name="Rynearson T.A."/>
            <person name="Saito M.A."/>
            <person name="Schwartz D.C."/>
            <person name="Thamatrakoln K."/>
            <person name="Valentin K."/>
            <person name="Vardi A."/>
            <person name="Wilkerson F.P."/>
            <person name="Rokhsar D.S."/>
        </authorList>
    </citation>
    <scope>NUCLEOTIDE SEQUENCE [LARGE SCALE GENOMIC DNA]</scope>
    <source>
        <strain evidence="1 2">CCMP1335</strain>
    </source>
</reference>